<gene>
    <name evidence="2" type="ORF">FF125_12705</name>
</gene>
<dbReference type="PANTHER" id="PTHR32060:SF22">
    <property type="entry name" value="CARBOXYL-TERMINAL-PROCESSING PEPTIDASE 3, CHLOROPLASTIC"/>
    <property type="match status" value="1"/>
</dbReference>
<dbReference type="GO" id="GO:0004175">
    <property type="term" value="F:endopeptidase activity"/>
    <property type="evidence" value="ECO:0007669"/>
    <property type="project" value="TreeGrafter"/>
</dbReference>
<dbReference type="Pfam" id="PF03572">
    <property type="entry name" value="Peptidase_S41"/>
    <property type="match status" value="1"/>
</dbReference>
<proteinExistence type="predicted"/>
<evidence type="ECO:0000313" key="3">
    <source>
        <dbReference type="Proteomes" id="UP000306229"/>
    </source>
</evidence>
<dbReference type="PROSITE" id="PS51257">
    <property type="entry name" value="PROKAR_LIPOPROTEIN"/>
    <property type="match status" value="1"/>
</dbReference>
<dbReference type="InterPro" id="IPR029045">
    <property type="entry name" value="ClpP/crotonase-like_dom_sf"/>
</dbReference>
<dbReference type="PANTHER" id="PTHR32060">
    <property type="entry name" value="TAIL-SPECIFIC PROTEASE"/>
    <property type="match status" value="1"/>
</dbReference>
<keyword evidence="3" id="KW-1185">Reference proteome</keyword>
<dbReference type="AlphaFoldDB" id="A0A5B7TVD7"/>
<dbReference type="SMART" id="SM00245">
    <property type="entry name" value="TSPc"/>
    <property type="match status" value="1"/>
</dbReference>
<dbReference type="Gene3D" id="2.30.42.10">
    <property type="match status" value="1"/>
</dbReference>
<dbReference type="KEGG" id="fbe:FF125_12705"/>
<dbReference type="InterPro" id="IPR005151">
    <property type="entry name" value="Tail-specific_protease"/>
</dbReference>
<dbReference type="RefSeq" id="WP_138950116.1">
    <property type="nucleotide sequence ID" value="NZ_CP040749.1"/>
</dbReference>
<accession>A0A5B7TVD7</accession>
<dbReference type="OrthoDB" id="5379939at2"/>
<evidence type="ECO:0000313" key="2">
    <source>
        <dbReference type="EMBL" id="QCX39254.1"/>
    </source>
</evidence>
<dbReference type="SUPFAM" id="SSF52096">
    <property type="entry name" value="ClpP/crotonase"/>
    <property type="match status" value="1"/>
</dbReference>
<dbReference type="InterPro" id="IPR036034">
    <property type="entry name" value="PDZ_sf"/>
</dbReference>
<reference evidence="2 3" key="1">
    <citation type="submission" date="2019-05" db="EMBL/GenBank/DDBJ databases">
        <title>Algicella ahnfeltiae gen. nov., sp. nov., a novel marine bacterium of the family Flavobacteriaceae isolated from a red alga.</title>
        <authorList>
            <person name="Nedashkovskaya O.I."/>
            <person name="Kukhlevskiy A.D."/>
            <person name="Kim S.-G."/>
            <person name="Zhukova N.V."/>
            <person name="Mikhailov V.V."/>
        </authorList>
    </citation>
    <scope>NUCLEOTIDE SEQUENCE [LARGE SCALE GENOMIC DNA]</scope>
    <source>
        <strain evidence="2 3">10Alg115</strain>
    </source>
</reference>
<sequence>MKRTLFLLFTFSITLSSCGHSNSIETEKLATTAKIWGFLKYYHPEVATGKFNWDKQLFEILPKVSTAKNKQELSKIYLEWINALGKVDMCNTCTTKENKNYFGKNFDLAWIKDTTLFSKELIAKLKFIEKNRFQGEHHYVSVGRAGNVIIENEPHYKNFSWENKNLRLLSLFRYWNYIEYFFPYKYQTDKDWDMVLKESIPNFYNSKTETDYHVALLELIVNINDSHGDFWTDLTVKHFGEYRLPAKFKIIDNKVIITGFYEVEIAKENDLQIGDVILKVDGKKIKDLLTIRDKYISGSNTSVKLRNAKGKLLSGSKETVTITFERNNIIQEKNIKRHPYYALKIEKSIDDTWKIFKNNIGYVNMGQLEKDDVKLVMDTLAGTKAIIFDIRNYPKGTMYPILEYLHKKPKVFAKFTKPDLSYIGKFNWAETYTCGRENPHSYSGKVILLVNETTQSHAEFTAMGLQTAENAITIGSQTSGADGNISMVRIIDNLYTVFSGIGVFYPNGKETQRIGIVPDINVLPTIEGVKKAQDEVLEKALEVALE</sequence>
<dbReference type="GO" id="GO:0006508">
    <property type="term" value="P:proteolysis"/>
    <property type="evidence" value="ECO:0007669"/>
    <property type="project" value="InterPro"/>
</dbReference>
<dbReference type="GO" id="GO:0008236">
    <property type="term" value="F:serine-type peptidase activity"/>
    <property type="evidence" value="ECO:0007669"/>
    <property type="project" value="InterPro"/>
</dbReference>
<evidence type="ECO:0000259" key="1">
    <source>
        <dbReference type="SMART" id="SM00245"/>
    </source>
</evidence>
<organism evidence="2 3">
    <name type="scientific">Aureibaculum algae</name>
    <dbReference type="NCBI Taxonomy" id="2584122"/>
    <lineage>
        <taxon>Bacteria</taxon>
        <taxon>Pseudomonadati</taxon>
        <taxon>Bacteroidota</taxon>
        <taxon>Flavobacteriia</taxon>
        <taxon>Flavobacteriales</taxon>
        <taxon>Flavobacteriaceae</taxon>
        <taxon>Aureibaculum</taxon>
    </lineage>
</organism>
<dbReference type="Proteomes" id="UP000306229">
    <property type="component" value="Chromosome"/>
</dbReference>
<dbReference type="EMBL" id="CP040749">
    <property type="protein sequence ID" value="QCX39254.1"/>
    <property type="molecule type" value="Genomic_DNA"/>
</dbReference>
<feature type="domain" description="Tail specific protease" evidence="1">
    <location>
        <begin position="317"/>
        <end position="523"/>
    </location>
</feature>
<dbReference type="Gene3D" id="3.90.226.10">
    <property type="entry name" value="2-enoyl-CoA Hydratase, Chain A, domain 1"/>
    <property type="match status" value="1"/>
</dbReference>
<dbReference type="SUPFAM" id="SSF50156">
    <property type="entry name" value="PDZ domain-like"/>
    <property type="match status" value="1"/>
</dbReference>
<protein>
    <submittedName>
        <fullName evidence="2">Peptidase S41</fullName>
    </submittedName>
</protein>
<name>A0A5B7TVD7_9FLAO</name>